<evidence type="ECO:0000313" key="1">
    <source>
        <dbReference type="EMBL" id="KAJ0177608.1"/>
    </source>
</evidence>
<protein>
    <submittedName>
        <fullName evidence="1">Uncharacterized protein</fullName>
    </submittedName>
</protein>
<keyword evidence="2" id="KW-1185">Reference proteome</keyword>
<comment type="caution">
    <text evidence="1">The sequence shown here is derived from an EMBL/GenBank/DDBJ whole genome shotgun (WGS) entry which is preliminary data.</text>
</comment>
<accession>A0ACC1D0Z5</accession>
<sequence>MLQEDEIEDIIGDVKLTDSQKSVAMSNVYSPDFTDSSSDRNNSSGKDTYVIEQDDSDTEPFQLRSSKSVINLSVHKDEIIQCDVTKKISKTAATGFYGCSFMSQEIFTQTSKTIFELAEMERNDKTNNGKSLETQTSFISITNKTLEYRIEVSNAVQSASTIDGQKVTYNSDDLQFRANDQILSTSLNDDSSKFLVSGTDDDVSSVSEDKVLTISDRESRENILSEEQNENQYENTSDFSSTNSDIEEDSLMECRNRQAETDADSNTSEIPKSVDNDVEELYNKLSERKKRASNSRNGSPSSGSPSRSPDESLLCDAAARGCEVLCAEVLRRLRSVSWIDVVDTLEELPKVLDKFWGVITEHRIADLIRHVCSHVESPRTQVAKAACNTLSSILKTTNYTKKPDFYEAVAILLTKTGSFSRPVRRAANVALDSIVCGVELSHAVTAICVHGVDHKSPLVRCAASRLLVVSCALAGGGRELLRTRPQSAVCARKHALQALAAFLCDKNTETRKYAERLYSMLRPLNNFEAYYLTDVEVEVATRQMKKYDHLLLCGPPRTNR</sequence>
<organism evidence="1 2">
    <name type="scientific">Dendrolimus kikuchii</name>
    <dbReference type="NCBI Taxonomy" id="765133"/>
    <lineage>
        <taxon>Eukaryota</taxon>
        <taxon>Metazoa</taxon>
        <taxon>Ecdysozoa</taxon>
        <taxon>Arthropoda</taxon>
        <taxon>Hexapoda</taxon>
        <taxon>Insecta</taxon>
        <taxon>Pterygota</taxon>
        <taxon>Neoptera</taxon>
        <taxon>Endopterygota</taxon>
        <taxon>Lepidoptera</taxon>
        <taxon>Glossata</taxon>
        <taxon>Ditrysia</taxon>
        <taxon>Bombycoidea</taxon>
        <taxon>Lasiocampidae</taxon>
        <taxon>Dendrolimus</taxon>
    </lineage>
</organism>
<dbReference type="EMBL" id="CM034397">
    <property type="protein sequence ID" value="KAJ0177608.1"/>
    <property type="molecule type" value="Genomic_DNA"/>
</dbReference>
<gene>
    <name evidence="1" type="ORF">K1T71_006481</name>
</gene>
<name>A0ACC1D0Z5_9NEOP</name>
<reference evidence="1 2" key="1">
    <citation type="journal article" date="2021" name="Front. Genet.">
        <title>Chromosome-Level Genome Assembly Reveals Significant Gene Expansion in the Toll and IMD Signaling Pathways of Dendrolimus kikuchii.</title>
        <authorList>
            <person name="Zhou J."/>
            <person name="Wu P."/>
            <person name="Xiong Z."/>
            <person name="Liu N."/>
            <person name="Zhao N."/>
            <person name="Ji M."/>
            <person name="Qiu Y."/>
            <person name="Yang B."/>
        </authorList>
    </citation>
    <scope>NUCLEOTIDE SEQUENCE [LARGE SCALE GENOMIC DNA]</scope>
    <source>
        <strain evidence="1">Ann1</strain>
    </source>
</reference>
<proteinExistence type="predicted"/>
<evidence type="ECO:0000313" key="2">
    <source>
        <dbReference type="Proteomes" id="UP000824533"/>
    </source>
</evidence>
<dbReference type="Proteomes" id="UP000824533">
    <property type="component" value="Linkage Group LG11"/>
</dbReference>